<dbReference type="AlphaFoldDB" id="A0A2C6KMA5"/>
<reference evidence="1 2" key="1">
    <citation type="journal article" date="2017" name="Int. J. Parasitol.">
        <title>The genome of the protozoan parasite Cystoisospora suis and a reverse vaccinology approach to identify vaccine candidates.</title>
        <authorList>
            <person name="Palmieri N."/>
            <person name="Shrestha A."/>
            <person name="Ruttkowski B."/>
            <person name="Beck T."/>
            <person name="Vogl C."/>
            <person name="Tomley F."/>
            <person name="Blake D.P."/>
            <person name="Joachim A."/>
        </authorList>
    </citation>
    <scope>NUCLEOTIDE SEQUENCE [LARGE SCALE GENOMIC DNA]</scope>
    <source>
        <strain evidence="1 2">Wien I</strain>
    </source>
</reference>
<accession>A0A2C6KMA5</accession>
<gene>
    <name evidence="1" type="ORF">CSUI_008661</name>
</gene>
<dbReference type="Proteomes" id="UP000221165">
    <property type="component" value="Unassembled WGS sequence"/>
</dbReference>
<sequence length="86" mass="9203">MVAWNAAVEHSQEVPLREGSAHSWGIQTSLLESRAGSFDEMLPRVSGSACVLTYSTRVAIQASDRGVRSPTSVLSLSNGHHIVEAL</sequence>
<dbReference type="GeneID" id="94431999"/>
<dbReference type="EMBL" id="MIGC01004909">
    <property type="protein sequence ID" value="PHJ17513.1"/>
    <property type="molecule type" value="Genomic_DNA"/>
</dbReference>
<comment type="caution">
    <text evidence="1">The sequence shown here is derived from an EMBL/GenBank/DDBJ whole genome shotgun (WGS) entry which is preliminary data.</text>
</comment>
<organism evidence="1 2">
    <name type="scientific">Cystoisospora suis</name>
    <dbReference type="NCBI Taxonomy" id="483139"/>
    <lineage>
        <taxon>Eukaryota</taxon>
        <taxon>Sar</taxon>
        <taxon>Alveolata</taxon>
        <taxon>Apicomplexa</taxon>
        <taxon>Conoidasida</taxon>
        <taxon>Coccidia</taxon>
        <taxon>Eucoccidiorida</taxon>
        <taxon>Eimeriorina</taxon>
        <taxon>Sarcocystidae</taxon>
        <taxon>Cystoisospora</taxon>
    </lineage>
</organism>
<dbReference type="VEuPathDB" id="ToxoDB:CSUI_008661"/>
<name>A0A2C6KMA5_9APIC</name>
<dbReference type="RefSeq" id="XP_067919232.1">
    <property type="nucleotide sequence ID" value="XM_068068788.1"/>
</dbReference>
<protein>
    <submittedName>
        <fullName evidence="1">Uncharacterized protein</fullName>
    </submittedName>
</protein>
<keyword evidence="2" id="KW-1185">Reference proteome</keyword>
<evidence type="ECO:0000313" key="2">
    <source>
        <dbReference type="Proteomes" id="UP000221165"/>
    </source>
</evidence>
<evidence type="ECO:0000313" key="1">
    <source>
        <dbReference type="EMBL" id="PHJ17513.1"/>
    </source>
</evidence>
<proteinExistence type="predicted"/>